<reference evidence="1 2" key="1">
    <citation type="submission" date="2019-08" db="EMBL/GenBank/DDBJ databases">
        <title>Bradyrhizobium hipponensis sp. nov., a rhizobium isolated from a Lupinus angustifolius root nodule in Tunisia.</title>
        <authorList>
            <person name="Off K."/>
            <person name="Rejili M."/>
            <person name="Mars M."/>
            <person name="Brachmann A."/>
            <person name="Marin M."/>
        </authorList>
    </citation>
    <scope>NUCLEOTIDE SEQUENCE [LARGE SCALE GENOMIC DNA]</scope>
    <source>
        <strain evidence="1 2">CTAW71</strain>
    </source>
</reference>
<keyword evidence="2" id="KW-1185">Reference proteome</keyword>
<dbReference type="Proteomes" id="UP000324758">
    <property type="component" value="Unassembled WGS sequence"/>
</dbReference>
<name>A0A5D3K6U9_9BRAD</name>
<gene>
    <name evidence="1" type="ORF">FXB40_35340</name>
</gene>
<accession>A0A5D3K6U9</accession>
<comment type="caution">
    <text evidence="1">The sequence shown here is derived from an EMBL/GenBank/DDBJ whole genome shotgun (WGS) entry which is preliminary data.</text>
</comment>
<dbReference type="EMBL" id="VSSS01000060">
    <property type="protein sequence ID" value="TYL89503.1"/>
    <property type="molecule type" value="Genomic_DNA"/>
</dbReference>
<evidence type="ECO:0000313" key="1">
    <source>
        <dbReference type="EMBL" id="TYL89503.1"/>
    </source>
</evidence>
<evidence type="ECO:0000313" key="2">
    <source>
        <dbReference type="Proteomes" id="UP000324758"/>
    </source>
</evidence>
<organism evidence="1 2">
    <name type="scientific">Bradyrhizobium rifense</name>
    <dbReference type="NCBI Taxonomy" id="515499"/>
    <lineage>
        <taxon>Bacteria</taxon>
        <taxon>Pseudomonadati</taxon>
        <taxon>Pseudomonadota</taxon>
        <taxon>Alphaproteobacteria</taxon>
        <taxon>Hyphomicrobiales</taxon>
        <taxon>Nitrobacteraceae</taxon>
        <taxon>Bradyrhizobium</taxon>
    </lineage>
</organism>
<proteinExistence type="predicted"/>
<sequence>MSGTSGAEHDGESDHDKEYRFDIGAFTAPGLFRLLGRVICDDARSPAEMLTSDTLRAAALISMASIPSAFAAWSFADQEPAAHASMYPNRTS</sequence>
<dbReference type="OrthoDB" id="8254876at2"/>
<dbReference type="AlphaFoldDB" id="A0A5D3K6U9"/>
<protein>
    <submittedName>
        <fullName evidence="1">Uncharacterized protein</fullName>
    </submittedName>
</protein>